<evidence type="ECO:0000259" key="8">
    <source>
        <dbReference type="Pfam" id="PF04138"/>
    </source>
</evidence>
<gene>
    <name evidence="9" type="ORF">FB554_2125</name>
</gene>
<comment type="similarity">
    <text evidence="2">Belongs to the GtrA family.</text>
</comment>
<feature type="transmembrane region" description="Helical" evidence="7">
    <location>
        <begin position="12"/>
        <end position="34"/>
    </location>
</feature>
<dbReference type="AlphaFoldDB" id="A0A542XDR9"/>
<keyword evidence="5 7" id="KW-0472">Membrane</keyword>
<keyword evidence="10" id="KW-1185">Reference proteome</keyword>
<evidence type="ECO:0000256" key="3">
    <source>
        <dbReference type="ARBA" id="ARBA00022692"/>
    </source>
</evidence>
<dbReference type="GO" id="GO:0000271">
    <property type="term" value="P:polysaccharide biosynthetic process"/>
    <property type="evidence" value="ECO:0007669"/>
    <property type="project" value="InterPro"/>
</dbReference>
<evidence type="ECO:0000256" key="4">
    <source>
        <dbReference type="ARBA" id="ARBA00022989"/>
    </source>
</evidence>
<comment type="caution">
    <text evidence="9">The sequence shown here is derived from an EMBL/GenBank/DDBJ whole genome shotgun (WGS) entry which is preliminary data.</text>
</comment>
<dbReference type="Pfam" id="PF04138">
    <property type="entry name" value="GtrA_DPMS_TM"/>
    <property type="match status" value="1"/>
</dbReference>
<dbReference type="InterPro" id="IPR007267">
    <property type="entry name" value="GtrA_DPMS_TM"/>
</dbReference>
<evidence type="ECO:0000256" key="5">
    <source>
        <dbReference type="ARBA" id="ARBA00023136"/>
    </source>
</evidence>
<dbReference type="InterPro" id="IPR051401">
    <property type="entry name" value="GtrA_CellWall_Glycosyl"/>
</dbReference>
<evidence type="ECO:0000313" key="10">
    <source>
        <dbReference type="Proteomes" id="UP000318336"/>
    </source>
</evidence>
<dbReference type="PANTHER" id="PTHR38459">
    <property type="entry name" value="PROPHAGE BACTOPRENOL-LINKED GLUCOSE TRANSLOCASE HOMOLOG"/>
    <property type="match status" value="1"/>
</dbReference>
<protein>
    <submittedName>
        <fullName evidence="9">Putative flippase GtrA</fullName>
    </submittedName>
</protein>
<sequence length="182" mass="19794">MLERLRGTMNVLWREVAKFGIVGAVCFLIDFGGFNLLVNGPLEDKVTTAKIVSGAVATVFAWVGNRWWTFRHRHNRPVAHEVTLFFLVNAIALAIGAVWLAFTHYALGMDSPLAVNVNALLGIGLGTLFRFWAYRQLVFANEHPGDPGDETPFGGEPQHPHAGSEPSASPSAAERNSANRAG</sequence>
<evidence type="ECO:0000313" key="9">
    <source>
        <dbReference type="EMBL" id="TQL33968.1"/>
    </source>
</evidence>
<feature type="transmembrane region" description="Helical" evidence="7">
    <location>
        <begin position="113"/>
        <end position="133"/>
    </location>
</feature>
<feature type="compositionally biased region" description="Low complexity" evidence="6">
    <location>
        <begin position="163"/>
        <end position="182"/>
    </location>
</feature>
<comment type="subcellular location">
    <subcellularLocation>
        <location evidence="1">Membrane</location>
        <topology evidence="1">Multi-pass membrane protein</topology>
    </subcellularLocation>
</comment>
<dbReference type="PANTHER" id="PTHR38459:SF1">
    <property type="entry name" value="PROPHAGE BACTOPRENOL-LINKED GLUCOSE TRANSLOCASE HOMOLOG"/>
    <property type="match status" value="1"/>
</dbReference>
<keyword evidence="3 7" id="KW-0812">Transmembrane</keyword>
<evidence type="ECO:0000256" key="6">
    <source>
        <dbReference type="SAM" id="MobiDB-lite"/>
    </source>
</evidence>
<reference evidence="9 10" key="1">
    <citation type="submission" date="2019-06" db="EMBL/GenBank/DDBJ databases">
        <title>Sequencing the genomes of 1000 actinobacteria strains.</title>
        <authorList>
            <person name="Klenk H.-P."/>
        </authorList>
    </citation>
    <scope>NUCLEOTIDE SEQUENCE [LARGE SCALE GENOMIC DNA]</scope>
    <source>
        <strain evidence="9 10">DSM 24617</strain>
    </source>
</reference>
<dbReference type="GO" id="GO:0005886">
    <property type="term" value="C:plasma membrane"/>
    <property type="evidence" value="ECO:0007669"/>
    <property type="project" value="TreeGrafter"/>
</dbReference>
<feature type="domain" description="GtrA/DPMS transmembrane" evidence="8">
    <location>
        <begin position="18"/>
        <end position="139"/>
    </location>
</feature>
<organism evidence="9 10">
    <name type="scientific">Barrientosiimonas humi</name>
    <dbReference type="NCBI Taxonomy" id="999931"/>
    <lineage>
        <taxon>Bacteria</taxon>
        <taxon>Bacillati</taxon>
        <taxon>Actinomycetota</taxon>
        <taxon>Actinomycetes</taxon>
        <taxon>Micrococcales</taxon>
        <taxon>Dermacoccaceae</taxon>
        <taxon>Barrientosiimonas</taxon>
    </lineage>
</organism>
<accession>A0A542XDR9</accession>
<proteinExistence type="inferred from homology"/>
<feature type="region of interest" description="Disordered" evidence="6">
    <location>
        <begin position="144"/>
        <end position="182"/>
    </location>
</feature>
<feature type="transmembrane region" description="Helical" evidence="7">
    <location>
        <begin position="84"/>
        <end position="107"/>
    </location>
</feature>
<feature type="transmembrane region" description="Helical" evidence="7">
    <location>
        <begin position="46"/>
        <end position="63"/>
    </location>
</feature>
<dbReference type="Proteomes" id="UP000318336">
    <property type="component" value="Unassembled WGS sequence"/>
</dbReference>
<dbReference type="EMBL" id="VFOK01000001">
    <property type="protein sequence ID" value="TQL33968.1"/>
    <property type="molecule type" value="Genomic_DNA"/>
</dbReference>
<evidence type="ECO:0000256" key="2">
    <source>
        <dbReference type="ARBA" id="ARBA00009399"/>
    </source>
</evidence>
<evidence type="ECO:0000256" key="1">
    <source>
        <dbReference type="ARBA" id="ARBA00004141"/>
    </source>
</evidence>
<evidence type="ECO:0000256" key="7">
    <source>
        <dbReference type="SAM" id="Phobius"/>
    </source>
</evidence>
<keyword evidence="4 7" id="KW-1133">Transmembrane helix</keyword>
<name>A0A542XDR9_9MICO</name>